<dbReference type="InterPro" id="IPR014472">
    <property type="entry name" value="CHOPT"/>
</dbReference>
<dbReference type="KEGG" id="gtt:GUITHDRAFT_57526"/>
<keyword evidence="6" id="KW-0812">Transmembrane</keyword>
<dbReference type="STRING" id="905079.L1K1Q3"/>
<dbReference type="InterPro" id="IPR000462">
    <property type="entry name" value="CDP-OH_P_trans"/>
</dbReference>
<dbReference type="InterPro" id="IPR043130">
    <property type="entry name" value="CDP-OH_PTrfase_TM_dom"/>
</dbReference>
<protein>
    <submittedName>
        <fullName evidence="8 9">Uncharacterized protein</fullName>
    </submittedName>
</protein>
<dbReference type="Pfam" id="PF01066">
    <property type="entry name" value="CDP-OH_P_transf"/>
    <property type="match status" value="1"/>
</dbReference>
<keyword evidence="4 6" id="KW-0472">Membrane</keyword>
<evidence type="ECO:0000256" key="2">
    <source>
        <dbReference type="ARBA" id="ARBA00010441"/>
    </source>
</evidence>
<dbReference type="PaxDb" id="55529-EKX54273"/>
<keyword evidence="7" id="KW-0732">Signal</keyword>
<evidence type="ECO:0000256" key="5">
    <source>
        <dbReference type="RuleBase" id="RU003750"/>
    </source>
</evidence>
<keyword evidence="10" id="KW-1185">Reference proteome</keyword>
<dbReference type="GO" id="GO:0006646">
    <property type="term" value="P:phosphatidylethanolamine biosynthetic process"/>
    <property type="evidence" value="ECO:0007669"/>
    <property type="project" value="TreeGrafter"/>
</dbReference>
<dbReference type="OrthoDB" id="196717at2759"/>
<dbReference type="PANTHER" id="PTHR10414:SF37">
    <property type="entry name" value="BB IN A BOXCAR, ISOFORM C"/>
    <property type="match status" value="1"/>
</dbReference>
<feature type="non-terminal residue" evidence="8">
    <location>
        <position position="95"/>
    </location>
</feature>
<evidence type="ECO:0000256" key="4">
    <source>
        <dbReference type="ARBA" id="ARBA00023136"/>
    </source>
</evidence>
<accession>L1K1Q3</accession>
<dbReference type="PROSITE" id="PS00379">
    <property type="entry name" value="CDP_ALCOHOL_P_TRANSF"/>
    <property type="match status" value="1"/>
</dbReference>
<dbReference type="EMBL" id="JH992967">
    <property type="protein sequence ID" value="EKX54273.1"/>
    <property type="molecule type" value="Genomic_DNA"/>
</dbReference>
<dbReference type="InterPro" id="IPR048254">
    <property type="entry name" value="CDP_ALCOHOL_P_TRANSF_CS"/>
</dbReference>
<keyword evidence="3 5" id="KW-0808">Transferase</keyword>
<gene>
    <name evidence="8" type="ORF">GUITHDRAFT_57526</name>
</gene>
<dbReference type="Gene3D" id="1.20.120.1760">
    <property type="match status" value="1"/>
</dbReference>
<sequence length="95" mass="10089">APNSLTLGGLFFMVVPAIITIISCQDLSSPAPQWVYLLNAIGIFIYQTCDALDGKQARRTGSQSSFGELFDHGCDAISTIFAALSSIYVLQLGTG</sequence>
<feature type="transmembrane region" description="Helical" evidence="6">
    <location>
        <begin position="34"/>
        <end position="52"/>
    </location>
</feature>
<evidence type="ECO:0000256" key="7">
    <source>
        <dbReference type="SAM" id="SignalP"/>
    </source>
</evidence>
<evidence type="ECO:0000256" key="6">
    <source>
        <dbReference type="SAM" id="Phobius"/>
    </source>
</evidence>
<dbReference type="GO" id="GO:0005794">
    <property type="term" value="C:Golgi apparatus"/>
    <property type="evidence" value="ECO:0007669"/>
    <property type="project" value="TreeGrafter"/>
</dbReference>
<evidence type="ECO:0000256" key="3">
    <source>
        <dbReference type="ARBA" id="ARBA00022679"/>
    </source>
</evidence>
<dbReference type="OMA" id="CMSIMAS"/>
<feature type="non-terminal residue" evidence="8">
    <location>
        <position position="1"/>
    </location>
</feature>
<evidence type="ECO:0000313" key="9">
    <source>
        <dbReference type="EnsemblProtists" id="EKX54273"/>
    </source>
</evidence>
<organism evidence="8">
    <name type="scientific">Guillardia theta (strain CCMP2712)</name>
    <name type="common">Cryptophyte</name>
    <dbReference type="NCBI Taxonomy" id="905079"/>
    <lineage>
        <taxon>Eukaryota</taxon>
        <taxon>Cryptophyceae</taxon>
        <taxon>Pyrenomonadales</taxon>
        <taxon>Geminigeraceae</taxon>
        <taxon>Guillardia</taxon>
    </lineage>
</organism>
<evidence type="ECO:0000313" key="10">
    <source>
        <dbReference type="Proteomes" id="UP000011087"/>
    </source>
</evidence>
<evidence type="ECO:0000256" key="1">
    <source>
        <dbReference type="ARBA" id="ARBA00004370"/>
    </source>
</evidence>
<feature type="signal peptide" evidence="7">
    <location>
        <begin position="1"/>
        <end position="24"/>
    </location>
</feature>
<feature type="chain" id="PRO_5008772054" evidence="7">
    <location>
        <begin position="25"/>
        <end position="95"/>
    </location>
</feature>
<dbReference type="GO" id="GO:0005789">
    <property type="term" value="C:endoplasmic reticulum membrane"/>
    <property type="evidence" value="ECO:0007669"/>
    <property type="project" value="TreeGrafter"/>
</dbReference>
<evidence type="ECO:0000313" key="8">
    <source>
        <dbReference type="EMBL" id="EKX54273.1"/>
    </source>
</evidence>
<dbReference type="EnsemblProtists" id="EKX54273">
    <property type="protein sequence ID" value="EKX54273"/>
    <property type="gene ID" value="GUITHDRAFT_57526"/>
</dbReference>
<dbReference type="GO" id="GO:0004307">
    <property type="term" value="F:ethanolaminephosphotransferase activity"/>
    <property type="evidence" value="ECO:0007669"/>
    <property type="project" value="TreeGrafter"/>
</dbReference>
<keyword evidence="6" id="KW-1133">Transmembrane helix</keyword>
<dbReference type="HOGENOM" id="CLU_2379172_0_0_1"/>
<dbReference type="RefSeq" id="XP_005841253.1">
    <property type="nucleotide sequence ID" value="XM_005841196.1"/>
</dbReference>
<comment type="subcellular location">
    <subcellularLocation>
        <location evidence="1">Membrane</location>
    </subcellularLocation>
</comment>
<reference evidence="10" key="2">
    <citation type="submission" date="2012-11" db="EMBL/GenBank/DDBJ databases">
        <authorList>
            <person name="Kuo A."/>
            <person name="Curtis B.A."/>
            <person name="Tanifuji G."/>
            <person name="Burki F."/>
            <person name="Gruber A."/>
            <person name="Irimia M."/>
            <person name="Maruyama S."/>
            <person name="Arias M.C."/>
            <person name="Ball S.G."/>
            <person name="Gile G.H."/>
            <person name="Hirakawa Y."/>
            <person name="Hopkins J.F."/>
            <person name="Rensing S.A."/>
            <person name="Schmutz J."/>
            <person name="Symeonidi A."/>
            <person name="Elias M."/>
            <person name="Eveleigh R.J."/>
            <person name="Herman E.K."/>
            <person name="Klute M.J."/>
            <person name="Nakayama T."/>
            <person name="Obornik M."/>
            <person name="Reyes-Prieto A."/>
            <person name="Armbrust E.V."/>
            <person name="Aves S.J."/>
            <person name="Beiko R.G."/>
            <person name="Coutinho P."/>
            <person name="Dacks J.B."/>
            <person name="Durnford D.G."/>
            <person name="Fast N.M."/>
            <person name="Green B.R."/>
            <person name="Grisdale C."/>
            <person name="Hempe F."/>
            <person name="Henrissat B."/>
            <person name="Hoppner M.P."/>
            <person name="Ishida K.-I."/>
            <person name="Kim E."/>
            <person name="Koreny L."/>
            <person name="Kroth P.G."/>
            <person name="Liu Y."/>
            <person name="Malik S.-B."/>
            <person name="Maier U.G."/>
            <person name="McRose D."/>
            <person name="Mock T."/>
            <person name="Neilson J.A."/>
            <person name="Onodera N.T."/>
            <person name="Poole A.M."/>
            <person name="Pritham E.J."/>
            <person name="Richards T.A."/>
            <person name="Rocap G."/>
            <person name="Roy S.W."/>
            <person name="Sarai C."/>
            <person name="Schaack S."/>
            <person name="Shirato S."/>
            <person name="Slamovits C.H."/>
            <person name="Spencer D.F."/>
            <person name="Suzuki S."/>
            <person name="Worden A.Z."/>
            <person name="Zauner S."/>
            <person name="Barry K."/>
            <person name="Bell C."/>
            <person name="Bharti A.K."/>
            <person name="Crow J.A."/>
            <person name="Grimwood J."/>
            <person name="Kramer R."/>
            <person name="Lindquist E."/>
            <person name="Lucas S."/>
            <person name="Salamov A."/>
            <person name="McFadden G.I."/>
            <person name="Lane C.E."/>
            <person name="Keeling P.J."/>
            <person name="Gray M.W."/>
            <person name="Grigoriev I.V."/>
            <person name="Archibald J.M."/>
        </authorList>
    </citation>
    <scope>NUCLEOTIDE SEQUENCE</scope>
    <source>
        <strain evidence="10">CCMP2712</strain>
    </source>
</reference>
<dbReference type="eggNOG" id="KOG2877">
    <property type="taxonomic scope" value="Eukaryota"/>
</dbReference>
<name>L1K1Q3_GUITC</name>
<dbReference type="AlphaFoldDB" id="L1K1Q3"/>
<dbReference type="GeneID" id="17311063"/>
<reference evidence="9" key="3">
    <citation type="submission" date="2016-03" db="UniProtKB">
        <authorList>
            <consortium name="EnsemblProtists"/>
        </authorList>
    </citation>
    <scope>IDENTIFICATION</scope>
</reference>
<dbReference type="Proteomes" id="UP000011087">
    <property type="component" value="Unassembled WGS sequence"/>
</dbReference>
<proteinExistence type="inferred from homology"/>
<dbReference type="GO" id="GO:0004142">
    <property type="term" value="F:diacylglycerol cholinephosphotransferase activity"/>
    <property type="evidence" value="ECO:0007669"/>
    <property type="project" value="TreeGrafter"/>
</dbReference>
<comment type="similarity">
    <text evidence="2 5">Belongs to the CDP-alcohol phosphatidyltransferase class-I family.</text>
</comment>
<dbReference type="PANTHER" id="PTHR10414">
    <property type="entry name" value="ETHANOLAMINEPHOSPHOTRANSFERASE"/>
    <property type="match status" value="1"/>
</dbReference>
<reference evidence="8 10" key="1">
    <citation type="journal article" date="2012" name="Nature">
        <title>Algal genomes reveal evolutionary mosaicism and the fate of nucleomorphs.</title>
        <authorList>
            <consortium name="DOE Joint Genome Institute"/>
            <person name="Curtis B.A."/>
            <person name="Tanifuji G."/>
            <person name="Burki F."/>
            <person name="Gruber A."/>
            <person name="Irimia M."/>
            <person name="Maruyama S."/>
            <person name="Arias M.C."/>
            <person name="Ball S.G."/>
            <person name="Gile G.H."/>
            <person name="Hirakawa Y."/>
            <person name="Hopkins J.F."/>
            <person name="Kuo A."/>
            <person name="Rensing S.A."/>
            <person name="Schmutz J."/>
            <person name="Symeonidi A."/>
            <person name="Elias M."/>
            <person name="Eveleigh R.J."/>
            <person name="Herman E.K."/>
            <person name="Klute M.J."/>
            <person name="Nakayama T."/>
            <person name="Obornik M."/>
            <person name="Reyes-Prieto A."/>
            <person name="Armbrust E.V."/>
            <person name="Aves S.J."/>
            <person name="Beiko R.G."/>
            <person name="Coutinho P."/>
            <person name="Dacks J.B."/>
            <person name="Durnford D.G."/>
            <person name="Fast N.M."/>
            <person name="Green B.R."/>
            <person name="Grisdale C.J."/>
            <person name="Hempel F."/>
            <person name="Henrissat B."/>
            <person name="Hoppner M.P."/>
            <person name="Ishida K."/>
            <person name="Kim E."/>
            <person name="Koreny L."/>
            <person name="Kroth P.G."/>
            <person name="Liu Y."/>
            <person name="Malik S.B."/>
            <person name="Maier U.G."/>
            <person name="McRose D."/>
            <person name="Mock T."/>
            <person name="Neilson J.A."/>
            <person name="Onodera N.T."/>
            <person name="Poole A.M."/>
            <person name="Pritham E.J."/>
            <person name="Richards T.A."/>
            <person name="Rocap G."/>
            <person name="Roy S.W."/>
            <person name="Sarai C."/>
            <person name="Schaack S."/>
            <person name="Shirato S."/>
            <person name="Slamovits C.H."/>
            <person name="Spencer D.F."/>
            <person name="Suzuki S."/>
            <person name="Worden A.Z."/>
            <person name="Zauner S."/>
            <person name="Barry K."/>
            <person name="Bell C."/>
            <person name="Bharti A.K."/>
            <person name="Crow J.A."/>
            <person name="Grimwood J."/>
            <person name="Kramer R."/>
            <person name="Lindquist E."/>
            <person name="Lucas S."/>
            <person name="Salamov A."/>
            <person name="McFadden G.I."/>
            <person name="Lane C.E."/>
            <person name="Keeling P.J."/>
            <person name="Gray M.W."/>
            <person name="Grigoriev I.V."/>
            <person name="Archibald J.M."/>
        </authorList>
    </citation>
    <scope>NUCLEOTIDE SEQUENCE</scope>
    <source>
        <strain evidence="8 10">CCMP2712</strain>
    </source>
</reference>